<dbReference type="SUPFAM" id="SSF48113">
    <property type="entry name" value="Heme-dependent peroxidases"/>
    <property type="match status" value="1"/>
</dbReference>
<evidence type="ECO:0000256" key="1">
    <source>
        <dbReference type="ARBA" id="ARBA00022559"/>
    </source>
</evidence>
<proteinExistence type="inferred from homology"/>
<keyword evidence="8" id="KW-1185">Reference proteome</keyword>
<dbReference type="Pfam" id="PF00141">
    <property type="entry name" value="peroxidase"/>
    <property type="match status" value="1"/>
</dbReference>
<dbReference type="EC" id="1.11.1.-" evidence="5"/>
<dbReference type="InterPro" id="IPR010255">
    <property type="entry name" value="Haem_peroxidase_sf"/>
</dbReference>
<dbReference type="Proteomes" id="UP001521116">
    <property type="component" value="Unassembled WGS sequence"/>
</dbReference>
<dbReference type="PANTHER" id="PTHR31356:SF53">
    <property type="entry name" value="HEME PEROXIDASE"/>
    <property type="match status" value="1"/>
</dbReference>
<comment type="caution">
    <text evidence="7">The sequence shown here is derived from an EMBL/GenBank/DDBJ whole genome shotgun (WGS) entry which is preliminary data.</text>
</comment>
<feature type="domain" description="Plant heme peroxidase family profile" evidence="6">
    <location>
        <begin position="121"/>
        <end position="277"/>
    </location>
</feature>
<evidence type="ECO:0000256" key="2">
    <source>
        <dbReference type="ARBA" id="ARBA00022617"/>
    </source>
</evidence>
<dbReference type="InterPro" id="IPR044831">
    <property type="entry name" value="Ccp1-like"/>
</dbReference>
<sequence length="538" mass="57290">MKTFALAGLSLLQSLPSAAEYVWPSKYDYMEDLLYLQSGYIREGFRDGVTPCDFSSAGAGRQTAAEWVRTAYHDMATHDAAAATGGLDASIMFETERDENVGDAFNGTFGFTNNYYNIRASAADLIALSTVVAVGSCGGLQIPLRAGRVDATEAGPLGVPKPDQDIDTHTNIFAKAGFNTSDMITMVACGHTLGGVHGVDFPEITFNDSATNFEHFENDDSFHSFDNAVVTEYLSGNTSNPLVAGKNETNNSDKRVFGADGNATMHTLSDPATFQSSCASILARMIDTVPAGVTLSEPLEPSPIKPYITTFALTNATHLTLTGRIRVLTTFDAYADQSVHLTYTPRHASNATLNTTITTTRATYKLGTSSGLFGEVFAWHEFSVALPAASSIAAFNVTVVRVSTGAAAVHDNAGHGFPLVDDVLHQASQSCLDTSSGASGPLTVVAAVRRERAGEKVGVEVARKVERPGVAVPRIDVERVEMVEGEALGEWVVFKGTTELASESWSTSFDVVLGEGEAESRVEFQRTNGLRAEGCEAL</sequence>
<comment type="similarity">
    <text evidence="4">Belongs to the peroxidase family.</text>
</comment>
<dbReference type="InterPro" id="IPR002016">
    <property type="entry name" value="Haem_peroxidase"/>
</dbReference>
<evidence type="ECO:0000256" key="5">
    <source>
        <dbReference type="RuleBase" id="RU363051"/>
    </source>
</evidence>
<evidence type="ECO:0000259" key="6">
    <source>
        <dbReference type="PROSITE" id="PS50873"/>
    </source>
</evidence>
<protein>
    <recommendedName>
        <fullName evidence="5">Peroxidase</fullName>
        <ecNumber evidence="5">1.11.1.-</ecNumber>
    </recommendedName>
</protein>
<evidence type="ECO:0000313" key="8">
    <source>
        <dbReference type="Proteomes" id="UP001521116"/>
    </source>
</evidence>
<dbReference type="PRINTS" id="PR00458">
    <property type="entry name" value="PEROXIDASE"/>
</dbReference>
<organism evidence="7 8">
    <name type="scientific">Neofusicoccum ribis</name>
    <dbReference type="NCBI Taxonomy" id="45134"/>
    <lineage>
        <taxon>Eukaryota</taxon>
        <taxon>Fungi</taxon>
        <taxon>Dikarya</taxon>
        <taxon>Ascomycota</taxon>
        <taxon>Pezizomycotina</taxon>
        <taxon>Dothideomycetes</taxon>
        <taxon>Dothideomycetes incertae sedis</taxon>
        <taxon>Botryosphaeriales</taxon>
        <taxon>Botryosphaeriaceae</taxon>
        <taxon>Neofusicoccum</taxon>
    </lineage>
</organism>
<dbReference type="PROSITE" id="PS50873">
    <property type="entry name" value="PEROXIDASE_4"/>
    <property type="match status" value="1"/>
</dbReference>
<accession>A0ABR3STY0</accession>
<feature type="signal peptide" evidence="5">
    <location>
        <begin position="1"/>
        <end position="19"/>
    </location>
</feature>
<dbReference type="Gene3D" id="1.10.520.10">
    <property type="match status" value="1"/>
</dbReference>
<dbReference type="EMBL" id="JAJVDC020000052">
    <property type="protein sequence ID" value="KAL1629735.1"/>
    <property type="molecule type" value="Genomic_DNA"/>
</dbReference>
<evidence type="ECO:0000256" key="4">
    <source>
        <dbReference type="RuleBase" id="RU004241"/>
    </source>
</evidence>
<evidence type="ECO:0000313" key="7">
    <source>
        <dbReference type="EMBL" id="KAL1629735.1"/>
    </source>
</evidence>
<gene>
    <name evidence="7" type="ORF">SLS56_005258</name>
</gene>
<keyword evidence="2" id="KW-0408">Iron</keyword>
<keyword evidence="2" id="KW-0349">Heme</keyword>
<evidence type="ECO:0000256" key="3">
    <source>
        <dbReference type="ARBA" id="ARBA00023002"/>
    </source>
</evidence>
<keyword evidence="1 5" id="KW-0575">Peroxidase</keyword>
<keyword evidence="5" id="KW-0732">Signal</keyword>
<keyword evidence="3 5" id="KW-0560">Oxidoreductase</keyword>
<dbReference type="PANTHER" id="PTHR31356">
    <property type="entry name" value="THYLAKOID LUMENAL 29 KDA PROTEIN, CHLOROPLASTIC-RELATED"/>
    <property type="match status" value="1"/>
</dbReference>
<reference evidence="7 8" key="1">
    <citation type="submission" date="2024-02" db="EMBL/GenBank/DDBJ databases">
        <title>De novo assembly and annotation of 12 fungi associated with fruit tree decline syndrome in Ontario, Canada.</title>
        <authorList>
            <person name="Sulman M."/>
            <person name="Ellouze W."/>
            <person name="Ilyukhin E."/>
        </authorList>
    </citation>
    <scope>NUCLEOTIDE SEQUENCE [LARGE SCALE GENOMIC DNA]</scope>
    <source>
        <strain evidence="7 8">M1-105</strain>
    </source>
</reference>
<dbReference type="Gene3D" id="1.10.420.10">
    <property type="entry name" value="Peroxidase, domain 2"/>
    <property type="match status" value="1"/>
</dbReference>
<feature type="chain" id="PRO_5044982907" description="Peroxidase" evidence="5">
    <location>
        <begin position="20"/>
        <end position="538"/>
    </location>
</feature>
<keyword evidence="2" id="KW-0479">Metal-binding</keyword>
<name>A0ABR3STY0_9PEZI</name>